<evidence type="ECO:0000256" key="10">
    <source>
        <dbReference type="SAM" id="MobiDB-lite"/>
    </source>
</evidence>
<keyword evidence="7 8" id="KW-0998">Cell outer membrane</keyword>
<dbReference type="Pfam" id="PF01103">
    <property type="entry name" value="Omp85"/>
    <property type="match status" value="2"/>
</dbReference>
<keyword evidence="5 8" id="KW-0677">Repeat</keyword>
<evidence type="ECO:0000256" key="9">
    <source>
        <dbReference type="NCBIfam" id="TIGR03303"/>
    </source>
</evidence>
<feature type="signal peptide" evidence="8">
    <location>
        <begin position="1"/>
        <end position="24"/>
    </location>
</feature>
<reference evidence="12" key="1">
    <citation type="submission" date="2021-09" db="EMBL/GenBank/DDBJ databases">
        <authorList>
            <person name="Wu T."/>
            <person name="Guo S.Z."/>
        </authorList>
    </citation>
    <scope>NUCLEOTIDE SEQUENCE</scope>
    <source>
        <strain evidence="12">RSS-23</strain>
    </source>
</reference>
<keyword evidence="13" id="KW-1185">Reference proteome</keyword>
<evidence type="ECO:0000256" key="3">
    <source>
        <dbReference type="ARBA" id="ARBA00022692"/>
    </source>
</evidence>
<evidence type="ECO:0000259" key="11">
    <source>
        <dbReference type="PROSITE" id="PS51779"/>
    </source>
</evidence>
<dbReference type="Gene3D" id="2.40.160.50">
    <property type="entry name" value="membrane protein fhac: a member of the omp85/tpsb transporter family"/>
    <property type="match status" value="1"/>
</dbReference>
<accession>A0ABS7TC77</accession>
<comment type="caution">
    <text evidence="12">The sequence shown here is derived from an EMBL/GenBank/DDBJ whole genome shotgun (WGS) entry which is preliminary data.</text>
</comment>
<keyword evidence="6 8" id="KW-0472">Membrane</keyword>
<evidence type="ECO:0000256" key="2">
    <source>
        <dbReference type="ARBA" id="ARBA00022452"/>
    </source>
</evidence>
<dbReference type="InterPro" id="IPR034746">
    <property type="entry name" value="POTRA"/>
</dbReference>
<name>A0ABS7TC77_9GAMM</name>
<feature type="region of interest" description="Disordered" evidence="10">
    <location>
        <begin position="654"/>
        <end position="677"/>
    </location>
</feature>
<dbReference type="NCBIfam" id="TIGR03303">
    <property type="entry name" value="OM_YaeT"/>
    <property type="match status" value="1"/>
</dbReference>
<dbReference type="PANTHER" id="PTHR12815">
    <property type="entry name" value="SORTING AND ASSEMBLY MACHINERY SAMM50 PROTEIN FAMILY MEMBER"/>
    <property type="match status" value="1"/>
</dbReference>
<evidence type="ECO:0000313" key="12">
    <source>
        <dbReference type="EMBL" id="MBZ4185400.1"/>
    </source>
</evidence>
<dbReference type="PANTHER" id="PTHR12815:SF23">
    <property type="entry name" value="OUTER MEMBRANE PROTEIN ASSEMBLY FACTOR BAMA"/>
    <property type="match status" value="1"/>
</dbReference>
<dbReference type="HAMAP" id="MF_01430">
    <property type="entry name" value="OM_assembly_BamA"/>
    <property type="match status" value="1"/>
</dbReference>
<dbReference type="InterPro" id="IPR000184">
    <property type="entry name" value="Bac_surfAg_D15"/>
</dbReference>
<dbReference type="RefSeq" id="WP_223626830.1">
    <property type="nucleotide sequence ID" value="NZ_JAIQDJ010000001.1"/>
</dbReference>
<evidence type="ECO:0000256" key="5">
    <source>
        <dbReference type="ARBA" id="ARBA00022737"/>
    </source>
</evidence>
<feature type="compositionally biased region" description="Pro residues" evidence="10">
    <location>
        <begin position="654"/>
        <end position="676"/>
    </location>
</feature>
<feature type="domain" description="POTRA" evidence="11">
    <location>
        <begin position="31"/>
        <end position="98"/>
    </location>
</feature>
<keyword evidence="4 8" id="KW-0732">Signal</keyword>
<dbReference type="PROSITE" id="PS51779">
    <property type="entry name" value="POTRA"/>
    <property type="match status" value="4"/>
</dbReference>
<comment type="function">
    <text evidence="8">Part of the outer membrane protein assembly complex, which is involved in assembly and insertion of beta-barrel proteins into the outer membrane.</text>
</comment>
<feature type="domain" description="POTRA" evidence="11">
    <location>
        <begin position="99"/>
        <end position="179"/>
    </location>
</feature>
<dbReference type="InterPro" id="IPR023707">
    <property type="entry name" value="OM_assembly_BamA"/>
</dbReference>
<evidence type="ECO:0000256" key="6">
    <source>
        <dbReference type="ARBA" id="ARBA00023136"/>
    </source>
</evidence>
<evidence type="ECO:0000256" key="8">
    <source>
        <dbReference type="HAMAP-Rule" id="MF_01430"/>
    </source>
</evidence>
<keyword evidence="2 8" id="KW-1134">Transmembrane beta strand</keyword>
<feature type="domain" description="POTRA" evidence="11">
    <location>
        <begin position="355"/>
        <end position="429"/>
    </location>
</feature>
<organism evidence="12 13">
    <name type="scientific">Thermomonas beijingensis</name>
    <dbReference type="NCBI Taxonomy" id="2872701"/>
    <lineage>
        <taxon>Bacteria</taxon>
        <taxon>Pseudomonadati</taxon>
        <taxon>Pseudomonadota</taxon>
        <taxon>Gammaproteobacteria</taxon>
        <taxon>Lysobacterales</taxon>
        <taxon>Lysobacteraceae</taxon>
        <taxon>Thermomonas</taxon>
    </lineage>
</organism>
<gene>
    <name evidence="8 12" type="primary">bamA</name>
    <name evidence="12" type="ORF">K7B09_03555</name>
</gene>
<evidence type="ECO:0000256" key="1">
    <source>
        <dbReference type="ARBA" id="ARBA00004370"/>
    </source>
</evidence>
<dbReference type="PIRSF" id="PIRSF006076">
    <property type="entry name" value="OM_assembly_OMP85"/>
    <property type="match status" value="1"/>
</dbReference>
<keyword evidence="3 8" id="KW-0812">Transmembrane</keyword>
<comment type="similarity">
    <text evidence="8">Belongs to the BamA family.</text>
</comment>
<comment type="subcellular location">
    <subcellularLocation>
        <location evidence="8">Cell outer membrane</location>
    </subcellularLocation>
    <subcellularLocation>
        <location evidence="1">Membrane</location>
    </subcellularLocation>
</comment>
<dbReference type="InterPro" id="IPR039910">
    <property type="entry name" value="D15-like"/>
</dbReference>
<dbReference type="Pfam" id="PF07244">
    <property type="entry name" value="POTRA"/>
    <property type="match status" value="4"/>
</dbReference>
<evidence type="ECO:0000256" key="7">
    <source>
        <dbReference type="ARBA" id="ARBA00023237"/>
    </source>
</evidence>
<dbReference type="Gene3D" id="3.10.20.310">
    <property type="entry name" value="membrane protein fhac"/>
    <property type="match status" value="5"/>
</dbReference>
<dbReference type="Proteomes" id="UP001430290">
    <property type="component" value="Unassembled WGS sequence"/>
</dbReference>
<dbReference type="EMBL" id="JAIQDJ010000001">
    <property type="protein sequence ID" value="MBZ4185400.1"/>
    <property type="molecule type" value="Genomic_DNA"/>
</dbReference>
<feature type="domain" description="POTRA" evidence="11">
    <location>
        <begin position="273"/>
        <end position="352"/>
    </location>
</feature>
<comment type="subunit">
    <text evidence="8">Part of the Bam complex.</text>
</comment>
<dbReference type="InterPro" id="IPR010827">
    <property type="entry name" value="BamA/TamA_POTRA"/>
</dbReference>
<evidence type="ECO:0000256" key="4">
    <source>
        <dbReference type="ARBA" id="ARBA00022729"/>
    </source>
</evidence>
<feature type="chain" id="PRO_5044940447" description="Outer membrane protein assembly factor BamA" evidence="8">
    <location>
        <begin position="25"/>
        <end position="823"/>
    </location>
</feature>
<proteinExistence type="inferred from homology"/>
<protein>
    <recommendedName>
        <fullName evidence="8 9">Outer membrane protein assembly factor BamA</fullName>
    </recommendedName>
</protein>
<sequence length="823" mass="91230" precursor="true">MTRPMSRRLLTLALASALSLPVWAQAAFTPFTVSDIRIDGLQRIGAGTVFTYLPVERGDTLDQGKAAEAVRALYKTGFFEDISIDHQGSILVIKVIERPAINKLTLTGNKDLKTEDLIKGLKEIGLAEGETYNPLNLDRVTQELTRQYNNRGKYNVSISPSVEHLDRNRVNLTITIKEGKAAKIRHINLIGNDRYPEEDITKDWESHTSNWMSWYKKDDQYSREKLSGDIEKLNSWYLDRGFVDFSLDSTQVAISGDKKDMFITAGMTEGEAYNFAAISVSGDTILPKPEIETLVSFIRPGNVFSRGLLELATNSVTARLANIGYAFAKVNPVPTIDRDKRTVAIDFQVQPGPRVNVRRIVFKGNSRTADPVLRREMRQFEGSWYSQAAIDRGKVRLDRLGYFETVDVDTQPVPGSDDQVDVTYTVKETTSGSISAGVGYSQLSGINLSLQLSENNFLGTGNRVSMALTKSNYQKRYDFSYMNPYFTDDGLSLGYNLWWREFDYSNYNVAQYSTNSGAFQVFMGLPLSESDSVQVMFGIDSNQILAFEGSTPPPMVDYIKAVGQNTFHSWRTQLSWGRDTRNNYFTPVVGSTQNLSAEIALPGSTVEYFKLQYDVAKYWPLSQALVLKTGLNLGYGDSYGKNYSRNLCFTAPLPPIPPTTDNPNPTQPPAPPPPSNPCLTTSTDYIKTVTATGLPFFENFYAGGIASSGKVRGFTDNTLGPAYVSGFGYRQPLGGSVLVAGSVEAIFPKLFDSPAARVSAFLDFGNVYNGYKNFSASELRASAGIALLWRSPMGPLSISYALPLRKKDGDQIERLQFNFGGQL</sequence>
<evidence type="ECO:0000313" key="13">
    <source>
        <dbReference type="Proteomes" id="UP001430290"/>
    </source>
</evidence>